<dbReference type="AlphaFoldDB" id="A0A0U5FW88"/>
<accession>A0A0U5FW88</accession>
<dbReference type="InterPro" id="IPR038305">
    <property type="entry name" value="HeLo_sf"/>
</dbReference>
<protein>
    <recommendedName>
        <fullName evidence="1">Prion-inhibition and propagation HeLo domain-containing protein</fullName>
    </recommendedName>
</protein>
<reference evidence="3" key="1">
    <citation type="journal article" date="2016" name="Genome Announc.">
        <title>Draft genome sequences of fungus Aspergillus calidoustus.</title>
        <authorList>
            <person name="Horn F."/>
            <person name="Linde J."/>
            <person name="Mattern D.J."/>
            <person name="Walther G."/>
            <person name="Guthke R."/>
            <person name="Scherlach K."/>
            <person name="Martin K."/>
            <person name="Brakhage A.A."/>
            <person name="Petzke L."/>
            <person name="Valiante V."/>
        </authorList>
    </citation>
    <scope>NUCLEOTIDE SEQUENCE [LARGE SCALE GENOMIC DNA]</scope>
    <source>
        <strain evidence="3">SF006504</strain>
    </source>
</reference>
<dbReference type="Proteomes" id="UP000054771">
    <property type="component" value="Unassembled WGS sequence"/>
</dbReference>
<dbReference type="STRING" id="454130.A0A0U5FW88"/>
<keyword evidence="3" id="KW-1185">Reference proteome</keyword>
<dbReference type="Pfam" id="PF14479">
    <property type="entry name" value="HeLo"/>
    <property type="match status" value="1"/>
</dbReference>
<evidence type="ECO:0000313" key="2">
    <source>
        <dbReference type="EMBL" id="CEL01327.1"/>
    </source>
</evidence>
<feature type="domain" description="Prion-inhibition and propagation HeLo" evidence="1">
    <location>
        <begin position="26"/>
        <end position="131"/>
    </location>
</feature>
<dbReference type="EMBL" id="CDMC01000001">
    <property type="protein sequence ID" value="CEL01327.1"/>
    <property type="molecule type" value="Genomic_DNA"/>
</dbReference>
<sequence length="168" mass="18367">MALTPSTPTELPLQPGPRLGLPPGPSILQVWSPPVFNYTIIDAGKKFGVDYEVVKAKLGRERIQLLHWGEKVGLVADSTSGNNATQLDSRLGHARISIAVWEILGCIKMLFEDTDTLRKNYGLKVSKSSTCPASATADTNTLWVALTESYKKLAKVPCWQSEVIKFLG</sequence>
<evidence type="ECO:0000259" key="1">
    <source>
        <dbReference type="Pfam" id="PF14479"/>
    </source>
</evidence>
<organism evidence="2 3">
    <name type="scientific">Aspergillus calidoustus</name>
    <dbReference type="NCBI Taxonomy" id="454130"/>
    <lineage>
        <taxon>Eukaryota</taxon>
        <taxon>Fungi</taxon>
        <taxon>Dikarya</taxon>
        <taxon>Ascomycota</taxon>
        <taxon>Pezizomycotina</taxon>
        <taxon>Eurotiomycetes</taxon>
        <taxon>Eurotiomycetidae</taxon>
        <taxon>Eurotiales</taxon>
        <taxon>Aspergillaceae</taxon>
        <taxon>Aspergillus</taxon>
        <taxon>Aspergillus subgen. Nidulantes</taxon>
    </lineage>
</organism>
<dbReference type="OrthoDB" id="20872at2759"/>
<dbReference type="InterPro" id="IPR029498">
    <property type="entry name" value="HeLo_dom"/>
</dbReference>
<gene>
    <name evidence="2" type="ORF">ASPCAL00913</name>
</gene>
<evidence type="ECO:0000313" key="3">
    <source>
        <dbReference type="Proteomes" id="UP000054771"/>
    </source>
</evidence>
<dbReference type="Gene3D" id="1.20.120.1020">
    <property type="entry name" value="Prion-inhibition and propagation, HeLo domain"/>
    <property type="match status" value="1"/>
</dbReference>
<proteinExistence type="predicted"/>
<name>A0A0U5FW88_ASPCI</name>